<organism evidence="2 3">
    <name type="scientific">Cercophora newfieldiana</name>
    <dbReference type="NCBI Taxonomy" id="92897"/>
    <lineage>
        <taxon>Eukaryota</taxon>
        <taxon>Fungi</taxon>
        <taxon>Dikarya</taxon>
        <taxon>Ascomycota</taxon>
        <taxon>Pezizomycotina</taxon>
        <taxon>Sordariomycetes</taxon>
        <taxon>Sordariomycetidae</taxon>
        <taxon>Sordariales</taxon>
        <taxon>Lasiosphaeriaceae</taxon>
        <taxon>Cercophora</taxon>
    </lineage>
</organism>
<comment type="caution">
    <text evidence="2">The sequence shown here is derived from an EMBL/GenBank/DDBJ whole genome shotgun (WGS) entry which is preliminary data.</text>
</comment>
<proteinExistence type="predicted"/>
<evidence type="ECO:0000313" key="3">
    <source>
        <dbReference type="Proteomes" id="UP001174936"/>
    </source>
</evidence>
<accession>A0AA39XV83</accession>
<evidence type="ECO:0000313" key="2">
    <source>
        <dbReference type="EMBL" id="KAK0639705.1"/>
    </source>
</evidence>
<dbReference type="AlphaFoldDB" id="A0AA39XV83"/>
<gene>
    <name evidence="2" type="ORF">B0T16DRAFT_247332</name>
</gene>
<evidence type="ECO:0000256" key="1">
    <source>
        <dbReference type="SAM" id="MobiDB-lite"/>
    </source>
</evidence>
<sequence length="103" mass="11047">MERSALFHFHGHCQLDRAALTDQSLELADGPLPVRHMFDLKLRSPYVTLIACDSASQTVSAGDKPLGIVTAQAPCLAPSGPPSRGPSHRVCGRIRNTTKQSLA</sequence>
<feature type="region of interest" description="Disordered" evidence="1">
    <location>
        <begin position="77"/>
        <end position="103"/>
    </location>
</feature>
<evidence type="ECO:0008006" key="4">
    <source>
        <dbReference type="Google" id="ProtNLM"/>
    </source>
</evidence>
<dbReference type="EMBL" id="JAULSV010000007">
    <property type="protein sequence ID" value="KAK0639705.1"/>
    <property type="molecule type" value="Genomic_DNA"/>
</dbReference>
<protein>
    <recommendedName>
        <fullName evidence="4">CHAT domain-containing protein</fullName>
    </recommendedName>
</protein>
<name>A0AA39XV83_9PEZI</name>
<keyword evidence="3" id="KW-1185">Reference proteome</keyword>
<dbReference type="Proteomes" id="UP001174936">
    <property type="component" value="Unassembled WGS sequence"/>
</dbReference>
<reference evidence="2" key="1">
    <citation type="submission" date="2023-06" db="EMBL/GenBank/DDBJ databases">
        <title>Genome-scale phylogeny and comparative genomics of the fungal order Sordariales.</title>
        <authorList>
            <consortium name="Lawrence Berkeley National Laboratory"/>
            <person name="Hensen N."/>
            <person name="Bonometti L."/>
            <person name="Westerberg I."/>
            <person name="Brannstrom I.O."/>
            <person name="Guillou S."/>
            <person name="Cros-Aarteil S."/>
            <person name="Calhoun S."/>
            <person name="Haridas S."/>
            <person name="Kuo A."/>
            <person name="Mondo S."/>
            <person name="Pangilinan J."/>
            <person name="Riley R."/>
            <person name="Labutti K."/>
            <person name="Andreopoulos B."/>
            <person name="Lipzen A."/>
            <person name="Chen C."/>
            <person name="Yanf M."/>
            <person name="Daum C."/>
            <person name="Ng V."/>
            <person name="Clum A."/>
            <person name="Steindorff A."/>
            <person name="Ohm R."/>
            <person name="Martin F."/>
            <person name="Silar P."/>
            <person name="Natvig D."/>
            <person name="Lalanne C."/>
            <person name="Gautier V."/>
            <person name="Ament-Velasquez S.L."/>
            <person name="Kruys A."/>
            <person name="Hutchinson M.I."/>
            <person name="Powell A.J."/>
            <person name="Barry K."/>
            <person name="Miller A.N."/>
            <person name="Grigoriev I.V."/>
            <person name="Debuchy R."/>
            <person name="Gladieux P."/>
            <person name="Thoren M.H."/>
            <person name="Johannesson H."/>
        </authorList>
    </citation>
    <scope>NUCLEOTIDE SEQUENCE</scope>
    <source>
        <strain evidence="2">SMH2532-1</strain>
    </source>
</reference>